<reference evidence="2 3" key="2">
    <citation type="journal article" date="2022" name="Mol. Biol. Evol.">
        <title>Comparative Genomics Reveals Insights into the Divergent Evolution of Astigmatic Mites and Household Pest Adaptations.</title>
        <authorList>
            <person name="Xiong Q."/>
            <person name="Wan A.T."/>
            <person name="Liu X."/>
            <person name="Fung C.S."/>
            <person name="Xiao X."/>
            <person name="Malainual N."/>
            <person name="Hou J."/>
            <person name="Wang L."/>
            <person name="Wang M."/>
            <person name="Yang K.Y."/>
            <person name="Cui Y."/>
            <person name="Leung E.L."/>
            <person name="Nong W."/>
            <person name="Shin S.K."/>
            <person name="Au S.W."/>
            <person name="Jeong K.Y."/>
            <person name="Chew F.T."/>
            <person name="Hui J.H."/>
            <person name="Leung T.F."/>
            <person name="Tungtrongchitr A."/>
            <person name="Zhong N."/>
            <person name="Liu Z."/>
            <person name="Tsui S.K."/>
        </authorList>
    </citation>
    <scope>NUCLEOTIDE SEQUENCE [LARGE SCALE GENOMIC DNA]</scope>
    <source>
        <strain evidence="2">Derp</strain>
    </source>
</reference>
<gene>
    <name evidence="2" type="ORF">DERP_015361</name>
</gene>
<sequence length="72" mass="8368">MFEVPLSLISQVLLRHAWAIWVDNNNSTGRHFGICIIMTDSRKYNLKSKLQKESKLICSSICSTYDRYMAKL</sequence>
<evidence type="ECO:0000313" key="3">
    <source>
        <dbReference type="Proteomes" id="UP000887458"/>
    </source>
</evidence>
<keyword evidence="1" id="KW-0732">Signal</keyword>
<name>A0ABQ8JB94_DERPT</name>
<reference evidence="2 3" key="1">
    <citation type="journal article" date="2018" name="J. Allergy Clin. Immunol.">
        <title>High-quality assembly of Dermatophagoides pteronyssinus genome and transcriptome reveals a wide range of novel allergens.</title>
        <authorList>
            <person name="Liu X.Y."/>
            <person name="Yang K.Y."/>
            <person name="Wang M.Q."/>
            <person name="Kwok J.S."/>
            <person name="Zeng X."/>
            <person name="Yang Z."/>
            <person name="Xiao X.J."/>
            <person name="Lau C.P."/>
            <person name="Li Y."/>
            <person name="Huang Z.M."/>
            <person name="Ba J.G."/>
            <person name="Yim A.K."/>
            <person name="Ouyang C.Y."/>
            <person name="Ngai S.M."/>
            <person name="Chan T.F."/>
            <person name="Leung E.L."/>
            <person name="Liu L."/>
            <person name="Liu Z.G."/>
            <person name="Tsui S.K."/>
        </authorList>
    </citation>
    <scope>NUCLEOTIDE SEQUENCE [LARGE SCALE GENOMIC DNA]</scope>
    <source>
        <strain evidence="2">Derp</strain>
    </source>
</reference>
<dbReference type="EMBL" id="NJHN03000057">
    <property type="protein sequence ID" value="KAH9419665.1"/>
    <property type="molecule type" value="Genomic_DNA"/>
</dbReference>
<accession>A0ABQ8JB94</accession>
<protein>
    <submittedName>
        <fullName evidence="2">Uncharacterized protein</fullName>
    </submittedName>
</protein>
<feature type="signal peptide" evidence="1">
    <location>
        <begin position="1"/>
        <end position="19"/>
    </location>
</feature>
<comment type="caution">
    <text evidence="2">The sequence shown here is derived from an EMBL/GenBank/DDBJ whole genome shotgun (WGS) entry which is preliminary data.</text>
</comment>
<feature type="chain" id="PRO_5045671440" evidence="1">
    <location>
        <begin position="20"/>
        <end position="72"/>
    </location>
</feature>
<keyword evidence="3" id="KW-1185">Reference proteome</keyword>
<dbReference type="Proteomes" id="UP000887458">
    <property type="component" value="Unassembled WGS sequence"/>
</dbReference>
<proteinExistence type="predicted"/>
<organism evidence="2 3">
    <name type="scientific">Dermatophagoides pteronyssinus</name>
    <name type="common">European house dust mite</name>
    <dbReference type="NCBI Taxonomy" id="6956"/>
    <lineage>
        <taxon>Eukaryota</taxon>
        <taxon>Metazoa</taxon>
        <taxon>Ecdysozoa</taxon>
        <taxon>Arthropoda</taxon>
        <taxon>Chelicerata</taxon>
        <taxon>Arachnida</taxon>
        <taxon>Acari</taxon>
        <taxon>Acariformes</taxon>
        <taxon>Sarcoptiformes</taxon>
        <taxon>Astigmata</taxon>
        <taxon>Psoroptidia</taxon>
        <taxon>Analgoidea</taxon>
        <taxon>Pyroglyphidae</taxon>
        <taxon>Dermatophagoidinae</taxon>
        <taxon>Dermatophagoides</taxon>
    </lineage>
</organism>
<evidence type="ECO:0000256" key="1">
    <source>
        <dbReference type="SAM" id="SignalP"/>
    </source>
</evidence>
<evidence type="ECO:0000313" key="2">
    <source>
        <dbReference type="EMBL" id="KAH9419665.1"/>
    </source>
</evidence>